<dbReference type="eggNOG" id="KOG0192">
    <property type="taxonomic scope" value="Eukaryota"/>
</dbReference>
<feature type="domain" description="Protein kinase" evidence="1">
    <location>
        <begin position="1"/>
        <end position="263"/>
    </location>
</feature>
<dbReference type="InParanoid" id="D2VBV8"/>
<gene>
    <name evidence="2" type="ORF">NAEGRDRAFT_32831</name>
</gene>
<dbReference type="Proteomes" id="UP000006671">
    <property type="component" value="Unassembled WGS sequence"/>
</dbReference>
<dbReference type="PROSITE" id="PS00108">
    <property type="entry name" value="PROTEIN_KINASE_ST"/>
    <property type="match status" value="1"/>
</dbReference>
<dbReference type="GeneID" id="8857513"/>
<dbReference type="STRING" id="5762.D2VBV8"/>
<reference evidence="2 3" key="1">
    <citation type="journal article" date="2010" name="Cell">
        <title>The genome of Naegleria gruberi illuminates early eukaryotic versatility.</title>
        <authorList>
            <person name="Fritz-Laylin L.K."/>
            <person name="Prochnik S.E."/>
            <person name="Ginger M.L."/>
            <person name="Dacks J.B."/>
            <person name="Carpenter M.L."/>
            <person name="Field M.C."/>
            <person name="Kuo A."/>
            <person name="Paredez A."/>
            <person name="Chapman J."/>
            <person name="Pham J."/>
            <person name="Shu S."/>
            <person name="Neupane R."/>
            <person name="Cipriano M."/>
            <person name="Mancuso J."/>
            <person name="Tu H."/>
            <person name="Salamov A."/>
            <person name="Lindquist E."/>
            <person name="Shapiro H."/>
            <person name="Lucas S."/>
            <person name="Grigoriev I.V."/>
            <person name="Cande W.Z."/>
            <person name="Fulton C."/>
            <person name="Rokhsar D.S."/>
            <person name="Dawson S.C."/>
        </authorList>
    </citation>
    <scope>NUCLEOTIDE SEQUENCE [LARGE SCALE GENOMIC DNA]</scope>
    <source>
        <strain evidence="2 3">NEG-M</strain>
    </source>
</reference>
<organism evidence="3">
    <name type="scientific">Naegleria gruberi</name>
    <name type="common">Amoeba</name>
    <dbReference type="NCBI Taxonomy" id="5762"/>
    <lineage>
        <taxon>Eukaryota</taxon>
        <taxon>Discoba</taxon>
        <taxon>Heterolobosea</taxon>
        <taxon>Tetramitia</taxon>
        <taxon>Eutetramitia</taxon>
        <taxon>Vahlkampfiidae</taxon>
        <taxon>Naegleria</taxon>
    </lineage>
</organism>
<dbReference type="OrthoDB" id="4062651at2759"/>
<dbReference type="GO" id="GO:0004674">
    <property type="term" value="F:protein serine/threonine kinase activity"/>
    <property type="evidence" value="ECO:0007669"/>
    <property type="project" value="TreeGrafter"/>
</dbReference>
<dbReference type="AlphaFoldDB" id="D2VBV8"/>
<dbReference type="InterPro" id="IPR051681">
    <property type="entry name" value="Ser/Thr_Kinases-Pseudokinases"/>
</dbReference>
<dbReference type="GO" id="GO:0005524">
    <property type="term" value="F:ATP binding"/>
    <property type="evidence" value="ECO:0007669"/>
    <property type="project" value="InterPro"/>
</dbReference>
<dbReference type="KEGG" id="ngr:NAEGRDRAFT_32831"/>
<keyword evidence="3" id="KW-1185">Reference proteome</keyword>
<dbReference type="OMA" id="LICENNH"/>
<dbReference type="SMART" id="SM00220">
    <property type="entry name" value="S_TKc"/>
    <property type="match status" value="1"/>
</dbReference>
<dbReference type="Gene3D" id="3.30.200.20">
    <property type="entry name" value="Phosphorylase Kinase, domain 1"/>
    <property type="match status" value="1"/>
</dbReference>
<evidence type="ECO:0000313" key="2">
    <source>
        <dbReference type="EMBL" id="EFC45541.1"/>
    </source>
</evidence>
<evidence type="ECO:0000313" key="3">
    <source>
        <dbReference type="Proteomes" id="UP000006671"/>
    </source>
</evidence>
<dbReference type="PROSITE" id="PS50011">
    <property type="entry name" value="PROTEIN_KINASE_DOM"/>
    <property type="match status" value="1"/>
</dbReference>
<accession>D2VBV8</accession>
<sequence length="270" mass="31330">MIVAVKVFDLNNFNISEEDFRNEAILLSRIRHPNIITFYGSLEKFISKLETKLINLSLDQKLKMLLNIANGIEYLHTMQPRKIIHRDLKPQNILLDSNGNCKVCDFGLSKSISQGTISTITNQLGTFYYMSPEMFDIEAVDPTYATAIDIYSFSIIGWQLLFESKDPYVYNSQEVARKLSSKLLEHVTSYQLTKLICENNHRPAIPFNSLKSCREWCLEFLPTTEQENYSIVFKLCQLIKQCWQGNPKLRPSIEQIVEQLQTLEQEFNKI</sequence>
<dbReference type="Pfam" id="PF00069">
    <property type="entry name" value="Pkinase"/>
    <property type="match status" value="1"/>
</dbReference>
<name>D2VBV8_NAEGR</name>
<dbReference type="EMBL" id="GG738862">
    <property type="protein sequence ID" value="EFC45541.1"/>
    <property type="molecule type" value="Genomic_DNA"/>
</dbReference>
<dbReference type="PANTHER" id="PTHR44329">
    <property type="entry name" value="SERINE/THREONINE-PROTEIN KINASE TNNI3K-RELATED"/>
    <property type="match status" value="1"/>
</dbReference>
<evidence type="ECO:0000259" key="1">
    <source>
        <dbReference type="PROSITE" id="PS50011"/>
    </source>
</evidence>
<dbReference type="Gene3D" id="1.10.510.10">
    <property type="entry name" value="Transferase(Phosphotransferase) domain 1"/>
    <property type="match status" value="1"/>
</dbReference>
<protein>
    <submittedName>
        <fullName evidence="2">Predicted protein</fullName>
    </submittedName>
</protein>
<dbReference type="RefSeq" id="XP_002678285.1">
    <property type="nucleotide sequence ID" value="XM_002678239.1"/>
</dbReference>
<dbReference type="InterPro" id="IPR011009">
    <property type="entry name" value="Kinase-like_dom_sf"/>
</dbReference>
<dbReference type="InterPro" id="IPR008271">
    <property type="entry name" value="Ser/Thr_kinase_AS"/>
</dbReference>
<dbReference type="PIRSF" id="PIRSF000654">
    <property type="entry name" value="Integrin-linked_kinase"/>
    <property type="match status" value="1"/>
</dbReference>
<dbReference type="VEuPathDB" id="AmoebaDB:NAEGRDRAFT_32831"/>
<proteinExistence type="predicted"/>
<dbReference type="SUPFAM" id="SSF56112">
    <property type="entry name" value="Protein kinase-like (PK-like)"/>
    <property type="match status" value="1"/>
</dbReference>
<dbReference type="InterPro" id="IPR000719">
    <property type="entry name" value="Prot_kinase_dom"/>
</dbReference>